<feature type="domain" description="DNA2/NAM7 helicase-like C-terminal" evidence="2">
    <location>
        <begin position="651"/>
        <end position="886"/>
    </location>
</feature>
<dbReference type="Proteomes" id="UP000178912">
    <property type="component" value="Unassembled WGS sequence"/>
</dbReference>
<dbReference type="InterPro" id="IPR041679">
    <property type="entry name" value="DNA2/NAM7-like_C"/>
</dbReference>
<gene>
    <name evidence="3" type="ORF">RAG0_01332</name>
</gene>
<accession>A0A1E1JWS4</accession>
<dbReference type="GO" id="GO:0031380">
    <property type="term" value="C:nuclear RNA-directed RNA polymerase complex"/>
    <property type="evidence" value="ECO:0007669"/>
    <property type="project" value="TreeGrafter"/>
</dbReference>
<dbReference type="FunFam" id="3.40.50.300:FF:001660">
    <property type="entry name" value="NF-X1 finger and helicase protein, putative"/>
    <property type="match status" value="1"/>
</dbReference>
<dbReference type="OrthoDB" id="2423195at2759"/>
<dbReference type="SUPFAM" id="SSF52540">
    <property type="entry name" value="P-loop containing nucleoside triphosphate hydrolases"/>
    <property type="match status" value="1"/>
</dbReference>
<dbReference type="PANTHER" id="PTHR10887">
    <property type="entry name" value="DNA2/NAM7 HELICASE FAMILY"/>
    <property type="match status" value="1"/>
</dbReference>
<dbReference type="Gene3D" id="3.40.50.300">
    <property type="entry name" value="P-loop containing nucleotide triphosphate hydrolases"/>
    <property type="match status" value="2"/>
</dbReference>
<proteinExistence type="predicted"/>
<protein>
    <recommendedName>
        <fullName evidence="2">DNA2/NAM7 helicase-like C-terminal domain-containing protein</fullName>
    </recommendedName>
</protein>
<dbReference type="InterPro" id="IPR045055">
    <property type="entry name" value="DNA2/NAM7-like"/>
</dbReference>
<evidence type="ECO:0000313" key="3">
    <source>
        <dbReference type="EMBL" id="CZS90172.1"/>
    </source>
</evidence>
<dbReference type="EMBL" id="FJUX01000004">
    <property type="protein sequence ID" value="CZS90172.1"/>
    <property type="molecule type" value="Genomic_DNA"/>
</dbReference>
<organism evidence="3 4">
    <name type="scientific">Rhynchosporium agropyri</name>
    <dbReference type="NCBI Taxonomy" id="914238"/>
    <lineage>
        <taxon>Eukaryota</taxon>
        <taxon>Fungi</taxon>
        <taxon>Dikarya</taxon>
        <taxon>Ascomycota</taxon>
        <taxon>Pezizomycotina</taxon>
        <taxon>Leotiomycetes</taxon>
        <taxon>Helotiales</taxon>
        <taxon>Ploettnerulaceae</taxon>
        <taxon>Rhynchosporium</taxon>
    </lineage>
</organism>
<dbReference type="PANTHER" id="PTHR10887:SF445">
    <property type="entry name" value="NFX1-TYPE ZINC FINGER-CONTAINING PROTEIN 1"/>
    <property type="match status" value="1"/>
</dbReference>
<feature type="compositionally biased region" description="Gly residues" evidence="1">
    <location>
        <begin position="15"/>
        <end position="38"/>
    </location>
</feature>
<dbReference type="CDD" id="cd18808">
    <property type="entry name" value="SF1_C_Upf1"/>
    <property type="match status" value="1"/>
</dbReference>
<keyword evidence="4" id="KW-1185">Reference proteome</keyword>
<dbReference type="AlphaFoldDB" id="A0A1E1JWS4"/>
<evidence type="ECO:0000259" key="2">
    <source>
        <dbReference type="Pfam" id="PF13087"/>
    </source>
</evidence>
<evidence type="ECO:0000313" key="4">
    <source>
        <dbReference type="Proteomes" id="UP000178912"/>
    </source>
</evidence>
<dbReference type="InterPro" id="IPR027417">
    <property type="entry name" value="P-loop_NTPase"/>
</dbReference>
<reference evidence="4" key="1">
    <citation type="submission" date="2016-03" db="EMBL/GenBank/DDBJ databases">
        <authorList>
            <person name="Guldener U."/>
        </authorList>
    </citation>
    <scope>NUCLEOTIDE SEQUENCE [LARGE SCALE GENOMIC DNA]</scope>
    <source>
        <strain evidence="4">04CH-RAC-A.6.1</strain>
    </source>
</reference>
<dbReference type="GO" id="GO:0031048">
    <property type="term" value="P:regulatory ncRNA-mediated heterochromatin formation"/>
    <property type="evidence" value="ECO:0007669"/>
    <property type="project" value="TreeGrafter"/>
</dbReference>
<name>A0A1E1JWS4_9HELO</name>
<dbReference type="InterPro" id="IPR047187">
    <property type="entry name" value="SF1_C_Upf1"/>
</dbReference>
<dbReference type="Pfam" id="PF13087">
    <property type="entry name" value="AAA_12"/>
    <property type="match status" value="1"/>
</dbReference>
<evidence type="ECO:0000256" key="1">
    <source>
        <dbReference type="SAM" id="MobiDB-lite"/>
    </source>
</evidence>
<sequence length="942" mass="104417">MSPRSRAGRESHGTSRGGGGAGHVGGRNRRGGSGGGRGRLSDVWSGAFRILNDDNRNLKQQLILNLDADDYCGRDNTKSLMEMQFRSGLLDCLAVDTAVGNIYNLIGGRNGTRAITFFQKFCDNLLDDHLHPASAPNDKFEQLLIAMPKAIHELLRREIRASFNEVLLGLFSRRTAPNVARSQGLLQEDDYTDGGVTTGVVMSTYPRAVEIPEERHDNDEADISEIKIILTEGEIRSNHAEYLPSTNLDMPHFLSDQAQRHLDTRFRLLRHGIFGELKEALGGLILTAEQNFALIENPWVNLGNIRAYSYPKTQVQNLSFDHRRGLGVQLSFPQPTAARKKSESQRCRWWDDSKRLEEGVFLCLLSFEGEGSSSLLFFNVSGKEIDPKKPASLSSQDNYATITAKLASKNQKDLDTVARTRLESSLNSPGSFLPLTSINVKAQTTLDRGQCQALVSALSHEFVQIQGPPGTGKSYLGVNLMRVLLSAASTADLGPIIVVVEQDGFETVGRHPFDIWLSAQEWYDGMDVEATEVEQLLESADRSGVSVITPPGRQQLAEYWVSALRKDFSDDLYESMRTTEKLRQKLTDVHDEVDHRVLVTADVIGVTTTGLAKRIKALQHVPCKIVICDEAGKIINFGLSLESPTGAPHQLDRSQFERFSVGEPGHPPFPVSQLNSQRRKRPEISNLIHSAIYPRLIDHASTCNLPDVVGMRHNVFFLDHDNLQDGGSNDNHQKSHSNVWEVDMTHALARHIVRQGVYSSSDIAVLTPYTGQLQALPAKFRRDFEIFLSDRDEEALLKEGFVDSDVGASSGVANPQARKKPLARKQMSELLRMAKVDNFQGGEAKVIIVSLVRSNKEKKVGFLKTSNRINVLLSRAQHGLYLIGNAETYSNVPMWSDVLNLLGADEAVGQSFSLCCPRHPDTEIEASRPENFERLSPEGAVN</sequence>
<feature type="region of interest" description="Disordered" evidence="1">
    <location>
        <begin position="1"/>
        <end position="38"/>
    </location>
</feature>